<dbReference type="EMBL" id="BAAAOH010000001">
    <property type="protein sequence ID" value="GAA1974198.1"/>
    <property type="molecule type" value="Genomic_DNA"/>
</dbReference>
<proteinExistence type="predicted"/>
<protein>
    <recommendedName>
        <fullName evidence="3">Orc1-like AAA ATPase domain-containing protein</fullName>
    </recommendedName>
</protein>
<name>A0ABN2RSW9_9MICO</name>
<evidence type="ECO:0008006" key="3">
    <source>
        <dbReference type="Google" id="ProtNLM"/>
    </source>
</evidence>
<dbReference type="InterPro" id="IPR059206">
    <property type="entry name" value="Sll1717-like"/>
</dbReference>
<gene>
    <name evidence="1" type="ORF">GCM10009777_03290</name>
</gene>
<dbReference type="RefSeq" id="WP_344057901.1">
    <property type="nucleotide sequence ID" value="NZ_BAAAOH010000001.1"/>
</dbReference>
<comment type="caution">
    <text evidence="1">The sequence shown here is derived from an EMBL/GenBank/DDBJ whole genome shotgun (WGS) entry which is preliminary data.</text>
</comment>
<evidence type="ECO:0000313" key="2">
    <source>
        <dbReference type="Proteomes" id="UP001500326"/>
    </source>
</evidence>
<organism evidence="1 2">
    <name type="scientific">Microbacterium pumilum</name>
    <dbReference type="NCBI Taxonomy" id="344165"/>
    <lineage>
        <taxon>Bacteria</taxon>
        <taxon>Bacillati</taxon>
        <taxon>Actinomycetota</taxon>
        <taxon>Actinomycetes</taxon>
        <taxon>Micrococcales</taxon>
        <taxon>Microbacteriaceae</taxon>
        <taxon>Microbacterium</taxon>
    </lineage>
</organism>
<sequence>MEPSDVSPFGNPDGVVGPFEHDADFVLLDRKYGAAARPAVESSRTRVIAGAQGAGKTLLLRRLNEHYRNQPSVYSVATFKGRELDTDSVVKFSQLFPRTTNAEKWTLLWDRAIHASATTHLLHDAEHFGDVDPDLRDELEELLGSGFRKVKSPHDPISVAGQLVRSISSPEDFEKRIFNESWTDLADAVRRALRHSRELYLFVDAIDDNYRYAPTYWQQCQRGLFHAVMDTQRTEVEASKLHVVISIRDLTLSSVAQSEHAPRYFNNDSIIALTWSWSACKEFFAQKLTHLDPSHFRQSNEKTLAAFLGTATILNETRGMEESVEQYLLRHTRQSPRDIISLGNALVVMAKQKGKPLWELDQADIRNEVAAASKTFARAALAQAGNQVLANVMPWNASRHSFSDYYLGTDEYTADAMVREVSSVLLTLPGERITHDQRLALEAEAESRFGARCHFIDVLWQNRIMGVSDHGAARFYGGALTDEVAVPTADFYVLHSLFLDALPAVPLNSSVPVFPGGALDD</sequence>
<dbReference type="InterPro" id="IPR027417">
    <property type="entry name" value="P-loop_NTPase"/>
</dbReference>
<keyword evidence="2" id="KW-1185">Reference proteome</keyword>
<dbReference type="SUPFAM" id="SSF52540">
    <property type="entry name" value="P-loop containing nucleoside triphosphate hydrolases"/>
    <property type="match status" value="1"/>
</dbReference>
<dbReference type="NCBIfam" id="NF047389">
    <property type="entry name" value="ATPase_Sll1717"/>
    <property type="match status" value="1"/>
</dbReference>
<accession>A0ABN2RSW9</accession>
<reference evidence="1 2" key="1">
    <citation type="journal article" date="2019" name="Int. J. Syst. Evol. Microbiol.">
        <title>The Global Catalogue of Microorganisms (GCM) 10K type strain sequencing project: providing services to taxonomists for standard genome sequencing and annotation.</title>
        <authorList>
            <consortium name="The Broad Institute Genomics Platform"/>
            <consortium name="The Broad Institute Genome Sequencing Center for Infectious Disease"/>
            <person name="Wu L."/>
            <person name="Ma J."/>
        </authorList>
    </citation>
    <scope>NUCLEOTIDE SEQUENCE [LARGE SCALE GENOMIC DNA]</scope>
    <source>
        <strain evidence="1 2">JCM 14902</strain>
    </source>
</reference>
<evidence type="ECO:0000313" key="1">
    <source>
        <dbReference type="EMBL" id="GAA1974198.1"/>
    </source>
</evidence>
<dbReference type="Proteomes" id="UP001500326">
    <property type="component" value="Unassembled WGS sequence"/>
</dbReference>